<reference evidence="3 5" key="1">
    <citation type="submission" date="2019-09" db="EMBL/GenBank/DDBJ databases">
        <title>Genome sequence of Clostridium sp. EA1.</title>
        <authorList>
            <person name="Poehlein A."/>
            <person name="Bengelsdorf F.R."/>
            <person name="Daniel R."/>
        </authorList>
    </citation>
    <scope>NUCLEOTIDE SEQUENCE [LARGE SCALE GENOMIC DNA]</scope>
    <source>
        <strain evidence="3 5">EA1</strain>
    </source>
</reference>
<dbReference type="InterPro" id="IPR025306">
    <property type="entry name" value="Zn-bnd_dom_prob"/>
</dbReference>
<evidence type="ECO:0000259" key="1">
    <source>
        <dbReference type="Pfam" id="PF13451"/>
    </source>
</evidence>
<organism evidence="3 5">
    <name type="scientific">Caproicibacter fermentans</name>
    <dbReference type="NCBI Taxonomy" id="2576756"/>
    <lineage>
        <taxon>Bacteria</taxon>
        <taxon>Bacillati</taxon>
        <taxon>Bacillota</taxon>
        <taxon>Clostridia</taxon>
        <taxon>Eubacteriales</taxon>
        <taxon>Acutalibacteraceae</taxon>
        <taxon>Caproicibacter</taxon>
    </lineage>
</organism>
<dbReference type="EMBL" id="CP060286">
    <property type="protein sequence ID" value="QNK40378.1"/>
    <property type="molecule type" value="Genomic_DNA"/>
</dbReference>
<dbReference type="KEGG" id="cfem:HCR03_17220"/>
<gene>
    <name evidence="3" type="ORF">CAFE_10900</name>
    <name evidence="4" type="ORF">HCR03_17220</name>
</gene>
<evidence type="ECO:0000313" key="6">
    <source>
        <dbReference type="Proteomes" id="UP000515909"/>
    </source>
</evidence>
<dbReference type="Proteomes" id="UP000469440">
    <property type="component" value="Unassembled WGS sequence"/>
</dbReference>
<name>A0A6N8HXD0_9FIRM</name>
<dbReference type="InterPro" id="IPR026363">
    <property type="entry name" value="CxxC-x17-CxxC_dom"/>
</dbReference>
<accession>A0A7G8T9T7</accession>
<dbReference type="Pfam" id="PF13451">
    <property type="entry name" value="zf_Tbcl"/>
    <property type="match status" value="1"/>
</dbReference>
<feature type="domain" description="CxxC-x17-CxxC" evidence="2">
    <location>
        <begin position="53"/>
        <end position="89"/>
    </location>
</feature>
<dbReference type="OrthoDB" id="5505402at2"/>
<proteinExistence type="predicted"/>
<dbReference type="AlphaFoldDB" id="A0A6N8HXD0"/>
<accession>A0A6N8HXD0</accession>
<evidence type="ECO:0000259" key="2">
    <source>
        <dbReference type="Pfam" id="PF23477"/>
    </source>
</evidence>
<evidence type="ECO:0000313" key="4">
    <source>
        <dbReference type="EMBL" id="QNK40378.1"/>
    </source>
</evidence>
<keyword evidence="5" id="KW-1185">Reference proteome</keyword>
<dbReference type="NCBIfam" id="TIGR04272">
    <property type="entry name" value="cxxc_cxxc_Mbark"/>
    <property type="match status" value="1"/>
</dbReference>
<evidence type="ECO:0000313" key="3">
    <source>
        <dbReference type="EMBL" id="MVB10402.1"/>
    </source>
</evidence>
<feature type="domain" description="Probable zinc-binding" evidence="1">
    <location>
        <begin position="3"/>
        <end position="49"/>
    </location>
</feature>
<sequence length="92" mass="10518">MFEDKTLVCQECGKEFVWTAGEQEFYSAKGFTNEPKRCPECRKARRMSQKPQREMFDAVCAACGAPCKVPFQPTEGRPVYCSECFAKMKEEA</sequence>
<dbReference type="EMBL" id="VWXL01000027">
    <property type="protein sequence ID" value="MVB10402.1"/>
    <property type="molecule type" value="Genomic_DNA"/>
</dbReference>
<evidence type="ECO:0000313" key="5">
    <source>
        <dbReference type="Proteomes" id="UP000469440"/>
    </source>
</evidence>
<reference evidence="4 6" key="2">
    <citation type="submission" date="2020-08" db="EMBL/GenBank/DDBJ databases">
        <title>The isolate Caproiciproducens sp. 7D4C2 produces n-caproate at mildly acidic conditions from hexoses: genome and rBOX comparison with related strains and chain-elongating bacteria.</title>
        <authorList>
            <person name="Esquivel-Elizondo S."/>
            <person name="Bagci C."/>
            <person name="Temovska M."/>
            <person name="Jeon B.S."/>
            <person name="Bessarab I."/>
            <person name="Williams R.B.H."/>
            <person name="Huson D.H."/>
            <person name="Angenent L.T."/>
        </authorList>
    </citation>
    <scope>NUCLEOTIDE SEQUENCE [LARGE SCALE GENOMIC DNA]</scope>
    <source>
        <strain evidence="4 6">7D4C2</strain>
    </source>
</reference>
<dbReference type="Proteomes" id="UP000515909">
    <property type="component" value="Chromosome"/>
</dbReference>
<dbReference type="Pfam" id="PF23477">
    <property type="entry name" value="zf_Tbcl_2"/>
    <property type="match status" value="1"/>
</dbReference>
<dbReference type="RefSeq" id="WP_066645245.1">
    <property type="nucleotide sequence ID" value="NZ_CP060286.1"/>
</dbReference>
<protein>
    <submittedName>
        <fullName evidence="3">Putative zinc-ribbon domain protein</fullName>
    </submittedName>
    <submittedName>
        <fullName evidence="4">Zinc-ribbon domain containing protein</fullName>
    </submittedName>
</protein>